<accession>A0AAV7P8V2</accession>
<proteinExistence type="predicted"/>
<dbReference type="EMBL" id="JANPWB010000011">
    <property type="protein sequence ID" value="KAJ1123579.1"/>
    <property type="molecule type" value="Genomic_DNA"/>
</dbReference>
<sequence>MTVIKVLTNGMECHVRSVARSKISGRVFKEERLRLRHHLESLTFRDTSHASKILAVFHFYRHTSAMKGRTPPVMEFHPAVPRAVPALQ</sequence>
<comment type="caution">
    <text evidence="1">The sequence shown here is derived from an EMBL/GenBank/DDBJ whole genome shotgun (WGS) entry which is preliminary data.</text>
</comment>
<reference evidence="1" key="1">
    <citation type="journal article" date="2022" name="bioRxiv">
        <title>Sequencing and chromosome-scale assembly of the giantPleurodeles waltlgenome.</title>
        <authorList>
            <person name="Brown T."/>
            <person name="Elewa A."/>
            <person name="Iarovenko S."/>
            <person name="Subramanian E."/>
            <person name="Araus A.J."/>
            <person name="Petzold A."/>
            <person name="Susuki M."/>
            <person name="Suzuki K.-i.T."/>
            <person name="Hayashi T."/>
            <person name="Toyoda A."/>
            <person name="Oliveira C."/>
            <person name="Osipova E."/>
            <person name="Leigh N.D."/>
            <person name="Simon A."/>
            <person name="Yun M.H."/>
        </authorList>
    </citation>
    <scope>NUCLEOTIDE SEQUENCE</scope>
    <source>
        <strain evidence="1">20211129_DDA</strain>
        <tissue evidence="1">Liver</tissue>
    </source>
</reference>
<evidence type="ECO:0000313" key="1">
    <source>
        <dbReference type="EMBL" id="KAJ1123579.1"/>
    </source>
</evidence>
<gene>
    <name evidence="1" type="ORF">NDU88_002047</name>
</gene>
<organism evidence="1 2">
    <name type="scientific">Pleurodeles waltl</name>
    <name type="common">Iberian ribbed newt</name>
    <dbReference type="NCBI Taxonomy" id="8319"/>
    <lineage>
        <taxon>Eukaryota</taxon>
        <taxon>Metazoa</taxon>
        <taxon>Chordata</taxon>
        <taxon>Craniata</taxon>
        <taxon>Vertebrata</taxon>
        <taxon>Euteleostomi</taxon>
        <taxon>Amphibia</taxon>
        <taxon>Batrachia</taxon>
        <taxon>Caudata</taxon>
        <taxon>Salamandroidea</taxon>
        <taxon>Salamandridae</taxon>
        <taxon>Pleurodelinae</taxon>
        <taxon>Pleurodeles</taxon>
    </lineage>
</organism>
<protein>
    <submittedName>
        <fullName evidence="1">Uncharacterized protein</fullName>
    </submittedName>
</protein>
<dbReference type="Proteomes" id="UP001066276">
    <property type="component" value="Chromosome 7"/>
</dbReference>
<evidence type="ECO:0000313" key="2">
    <source>
        <dbReference type="Proteomes" id="UP001066276"/>
    </source>
</evidence>
<dbReference type="AlphaFoldDB" id="A0AAV7P8V2"/>
<keyword evidence="2" id="KW-1185">Reference proteome</keyword>
<name>A0AAV7P8V2_PLEWA</name>